<comment type="caution">
    <text evidence="5">The sequence shown here is derived from an EMBL/GenBank/DDBJ whole genome shotgun (WGS) entry which is preliminary data.</text>
</comment>
<proteinExistence type="predicted"/>
<dbReference type="InterPro" id="IPR000524">
    <property type="entry name" value="Tscrpt_reg_HTH_GntR"/>
</dbReference>
<evidence type="ECO:0000313" key="6">
    <source>
        <dbReference type="Proteomes" id="UP000315344"/>
    </source>
</evidence>
<evidence type="ECO:0000256" key="3">
    <source>
        <dbReference type="ARBA" id="ARBA00023163"/>
    </source>
</evidence>
<keyword evidence="2" id="KW-0238">DNA-binding</keyword>
<dbReference type="GO" id="GO:0003677">
    <property type="term" value="F:DNA binding"/>
    <property type="evidence" value="ECO:0007669"/>
    <property type="project" value="UniProtKB-KW"/>
</dbReference>
<dbReference type="SMART" id="SM00345">
    <property type="entry name" value="HTH_GNTR"/>
    <property type="match status" value="2"/>
</dbReference>
<dbReference type="EMBL" id="VAFL01000021">
    <property type="protein sequence ID" value="TKW64733.1"/>
    <property type="molecule type" value="Genomic_DNA"/>
</dbReference>
<keyword evidence="1" id="KW-0805">Transcription regulation</keyword>
<organism evidence="5 6">
    <name type="scientific">Paracoccus denitrificans</name>
    <dbReference type="NCBI Taxonomy" id="266"/>
    <lineage>
        <taxon>Bacteria</taxon>
        <taxon>Pseudomonadati</taxon>
        <taxon>Pseudomonadota</taxon>
        <taxon>Alphaproteobacteria</taxon>
        <taxon>Rhodobacterales</taxon>
        <taxon>Paracoccaceae</taxon>
        <taxon>Paracoccus</taxon>
    </lineage>
</organism>
<dbReference type="SUPFAM" id="SSF48008">
    <property type="entry name" value="GntR ligand-binding domain-like"/>
    <property type="match status" value="1"/>
</dbReference>
<dbReference type="InterPro" id="IPR011711">
    <property type="entry name" value="GntR_C"/>
</dbReference>
<feature type="domain" description="HTH gntR-type" evidence="4">
    <location>
        <begin position="1"/>
        <end position="66"/>
    </location>
</feature>
<accession>A0A533I116</accession>
<sequence>MHEELACGITELVRRQGWGTGTRLTERLLASELKVSRTPIRTALKLLEQRGVVKSAGSRGYMVGELSGAEDSNTNPDDLDAVYIRIASDRLSGKLNDRISESQLMRRYDLPRASMLKIVSRIASEGWIERLPGHGWEFSPMLTSDEAYLQSFRFRMINEPAAILEPSFVLNEAALRDVRAQQVALVDGDLKCAGSLELFQINNRLHETIAECSNNAFLIESIKKINRLRRLMELGVREERQASAAQCYEHVKILDLLLEGRRQDAADMMRLHLSLVSTKKARMPLA</sequence>
<dbReference type="GO" id="GO:0003700">
    <property type="term" value="F:DNA-binding transcription factor activity"/>
    <property type="evidence" value="ECO:0007669"/>
    <property type="project" value="InterPro"/>
</dbReference>
<dbReference type="PANTHER" id="PTHR43537">
    <property type="entry name" value="TRANSCRIPTIONAL REGULATOR, GNTR FAMILY"/>
    <property type="match status" value="1"/>
</dbReference>
<gene>
    <name evidence="5" type="ORF">DI616_17770</name>
</gene>
<dbReference type="SUPFAM" id="SSF46785">
    <property type="entry name" value="Winged helix' DNA-binding domain"/>
    <property type="match status" value="1"/>
</dbReference>
<dbReference type="SMART" id="SM00895">
    <property type="entry name" value="FCD"/>
    <property type="match status" value="1"/>
</dbReference>
<dbReference type="InterPro" id="IPR008920">
    <property type="entry name" value="TF_FadR/GntR_C"/>
</dbReference>
<protein>
    <submittedName>
        <fullName evidence="5">GntR family transcriptional regulator</fullName>
    </submittedName>
</protein>
<dbReference type="AlphaFoldDB" id="A0A533I116"/>
<dbReference type="Pfam" id="PF07729">
    <property type="entry name" value="FCD"/>
    <property type="match status" value="1"/>
</dbReference>
<dbReference type="InterPro" id="IPR036388">
    <property type="entry name" value="WH-like_DNA-bd_sf"/>
</dbReference>
<evidence type="ECO:0000256" key="1">
    <source>
        <dbReference type="ARBA" id="ARBA00023015"/>
    </source>
</evidence>
<dbReference type="Gene3D" id="1.10.10.10">
    <property type="entry name" value="Winged helix-like DNA-binding domain superfamily/Winged helix DNA-binding domain"/>
    <property type="match status" value="2"/>
</dbReference>
<name>A0A533I116_PARDE</name>
<evidence type="ECO:0000313" key="5">
    <source>
        <dbReference type="EMBL" id="TKW64733.1"/>
    </source>
</evidence>
<dbReference type="Gene3D" id="1.20.120.530">
    <property type="entry name" value="GntR ligand-binding domain-like"/>
    <property type="match status" value="1"/>
</dbReference>
<evidence type="ECO:0000256" key="2">
    <source>
        <dbReference type="ARBA" id="ARBA00023125"/>
    </source>
</evidence>
<dbReference type="PANTHER" id="PTHR43537:SF49">
    <property type="entry name" value="TRANSCRIPTIONAL REGULATORY PROTEIN"/>
    <property type="match status" value="1"/>
</dbReference>
<dbReference type="InterPro" id="IPR036390">
    <property type="entry name" value="WH_DNA-bd_sf"/>
</dbReference>
<dbReference type="PROSITE" id="PS50949">
    <property type="entry name" value="HTH_GNTR"/>
    <property type="match status" value="1"/>
</dbReference>
<reference evidence="5 6" key="1">
    <citation type="journal article" date="2017" name="Nat. Commun.">
        <title>In situ click chemistry generation of cyclooxygenase-2 inhibitors.</title>
        <authorList>
            <person name="Bhardwaj A."/>
            <person name="Kaur J."/>
            <person name="Wuest M."/>
            <person name="Wuest F."/>
        </authorList>
    </citation>
    <scope>NUCLEOTIDE SEQUENCE [LARGE SCALE GENOMIC DNA]</scope>
    <source>
        <strain evidence="5">S2_012_000_R3_94</strain>
    </source>
</reference>
<dbReference type="Pfam" id="PF00392">
    <property type="entry name" value="GntR"/>
    <property type="match status" value="1"/>
</dbReference>
<dbReference type="Proteomes" id="UP000315344">
    <property type="component" value="Unassembled WGS sequence"/>
</dbReference>
<dbReference type="PRINTS" id="PR00035">
    <property type="entry name" value="HTHGNTR"/>
</dbReference>
<keyword evidence="3" id="KW-0804">Transcription</keyword>
<evidence type="ECO:0000259" key="4">
    <source>
        <dbReference type="PROSITE" id="PS50949"/>
    </source>
</evidence>